<dbReference type="STRING" id="1125876.SAMN05443292_2805"/>
<keyword evidence="4" id="KW-0732">Signal</keyword>
<name>A0A1I3IVM2_9FLAO</name>
<dbReference type="SUPFAM" id="SSF51126">
    <property type="entry name" value="Pectin lyase-like"/>
    <property type="match status" value="1"/>
</dbReference>
<accession>A0A1I3IVM2</accession>
<comment type="similarity">
    <text evidence="1">Belongs to the pectinesterase family.</text>
</comment>
<protein>
    <submittedName>
        <fullName evidence="6">Pectinesterase</fullName>
    </submittedName>
</protein>
<evidence type="ECO:0000256" key="2">
    <source>
        <dbReference type="ARBA" id="ARBA00022801"/>
    </source>
</evidence>
<feature type="chain" id="PRO_5011458750" evidence="4">
    <location>
        <begin position="19"/>
        <end position="327"/>
    </location>
</feature>
<organism evidence="6 7">
    <name type="scientific">Halpernia frigidisoli</name>
    <dbReference type="NCBI Taxonomy" id="1125876"/>
    <lineage>
        <taxon>Bacteria</taxon>
        <taxon>Pseudomonadati</taxon>
        <taxon>Bacteroidota</taxon>
        <taxon>Flavobacteriia</taxon>
        <taxon>Flavobacteriales</taxon>
        <taxon>Weeksellaceae</taxon>
        <taxon>Chryseobacterium group</taxon>
        <taxon>Halpernia</taxon>
    </lineage>
</organism>
<evidence type="ECO:0000256" key="4">
    <source>
        <dbReference type="SAM" id="SignalP"/>
    </source>
</evidence>
<dbReference type="RefSeq" id="WP_090082224.1">
    <property type="nucleotide sequence ID" value="NZ_FOQT01000005.1"/>
</dbReference>
<evidence type="ECO:0000256" key="1">
    <source>
        <dbReference type="ARBA" id="ARBA00008891"/>
    </source>
</evidence>
<evidence type="ECO:0000313" key="7">
    <source>
        <dbReference type="Proteomes" id="UP000198931"/>
    </source>
</evidence>
<feature type="domain" description="Pectinesterase catalytic" evidence="5">
    <location>
        <begin position="30"/>
        <end position="312"/>
    </location>
</feature>
<keyword evidence="7" id="KW-1185">Reference proteome</keyword>
<sequence length="327" mass="36751">MKYLFAFIFLIFTQCFIAQNTSTKIDEYIITVSKDGSADFKTIQEAINASPAFPYKRVTILIKNGFYKEKVKIPNCNPMLSLVGESSDKTIISFDDNFKKINLGRNSTFYTPTLSVEADEILIKNLTIENTSGEVGQAIALSITATKVKVENCKILGFQDTLYAAGNGKQYFKNCFISGGTDFIFGNATAFFENCEILNKTNSFTTAASTSENAEFGFVFSNCKILAENGIDKVFLGRPWRIFAKTVYLNCDLGKQILSEGWNNWNKPDAEKASFYAEYNNKGAGSKIDKRANWSHQLTKIEAEKYTLKNVLGDIKLTNSKQWYENF</sequence>
<evidence type="ECO:0000259" key="5">
    <source>
        <dbReference type="Pfam" id="PF01095"/>
    </source>
</evidence>
<dbReference type="GO" id="GO:0030599">
    <property type="term" value="F:pectinesterase activity"/>
    <property type="evidence" value="ECO:0007669"/>
    <property type="project" value="InterPro"/>
</dbReference>
<reference evidence="6 7" key="1">
    <citation type="submission" date="2016-10" db="EMBL/GenBank/DDBJ databases">
        <authorList>
            <person name="de Groot N.N."/>
        </authorList>
    </citation>
    <scope>NUCLEOTIDE SEQUENCE [LARGE SCALE GENOMIC DNA]</scope>
    <source>
        <strain evidence="6 7">DSM 26000</strain>
    </source>
</reference>
<gene>
    <name evidence="6" type="ORF">SAMN05443292_2805</name>
</gene>
<dbReference type="AlphaFoldDB" id="A0A1I3IVM2"/>
<dbReference type="InterPro" id="IPR000070">
    <property type="entry name" value="Pectinesterase_cat"/>
</dbReference>
<keyword evidence="2" id="KW-0378">Hydrolase</keyword>
<dbReference type="EMBL" id="FOQT01000005">
    <property type="protein sequence ID" value="SFI51981.1"/>
    <property type="molecule type" value="Genomic_DNA"/>
</dbReference>
<dbReference type="OrthoDB" id="9804686at2"/>
<dbReference type="Gene3D" id="2.160.20.10">
    <property type="entry name" value="Single-stranded right-handed beta-helix, Pectin lyase-like"/>
    <property type="match status" value="1"/>
</dbReference>
<dbReference type="InterPro" id="IPR012334">
    <property type="entry name" value="Pectin_lyas_fold"/>
</dbReference>
<proteinExistence type="inferred from homology"/>
<dbReference type="GO" id="GO:0009279">
    <property type="term" value="C:cell outer membrane"/>
    <property type="evidence" value="ECO:0007669"/>
    <property type="project" value="TreeGrafter"/>
</dbReference>
<dbReference type="InterPro" id="IPR011050">
    <property type="entry name" value="Pectin_lyase_fold/virulence"/>
</dbReference>
<dbReference type="Proteomes" id="UP000198931">
    <property type="component" value="Unassembled WGS sequence"/>
</dbReference>
<dbReference type="PANTHER" id="PTHR31321">
    <property type="entry name" value="ACYL-COA THIOESTER HYDROLASE YBHC-RELATED"/>
    <property type="match status" value="1"/>
</dbReference>
<evidence type="ECO:0000313" key="6">
    <source>
        <dbReference type="EMBL" id="SFI51981.1"/>
    </source>
</evidence>
<dbReference type="GO" id="GO:0042545">
    <property type="term" value="P:cell wall modification"/>
    <property type="evidence" value="ECO:0007669"/>
    <property type="project" value="InterPro"/>
</dbReference>
<dbReference type="Pfam" id="PF01095">
    <property type="entry name" value="Pectinesterase"/>
    <property type="match status" value="1"/>
</dbReference>
<dbReference type="PANTHER" id="PTHR31321:SF57">
    <property type="entry name" value="PECTINESTERASE 53-RELATED"/>
    <property type="match status" value="1"/>
</dbReference>
<evidence type="ECO:0000256" key="3">
    <source>
        <dbReference type="ARBA" id="ARBA00023085"/>
    </source>
</evidence>
<keyword evidence="3" id="KW-0063">Aspartyl esterase</keyword>
<feature type="signal peptide" evidence="4">
    <location>
        <begin position="1"/>
        <end position="18"/>
    </location>
</feature>